<name>A0ACC0B304_CATRO</name>
<protein>
    <submittedName>
        <fullName evidence="1">Uncharacterized protein</fullName>
    </submittedName>
</protein>
<organism evidence="1 2">
    <name type="scientific">Catharanthus roseus</name>
    <name type="common">Madagascar periwinkle</name>
    <name type="synonym">Vinca rosea</name>
    <dbReference type="NCBI Taxonomy" id="4058"/>
    <lineage>
        <taxon>Eukaryota</taxon>
        <taxon>Viridiplantae</taxon>
        <taxon>Streptophyta</taxon>
        <taxon>Embryophyta</taxon>
        <taxon>Tracheophyta</taxon>
        <taxon>Spermatophyta</taxon>
        <taxon>Magnoliopsida</taxon>
        <taxon>eudicotyledons</taxon>
        <taxon>Gunneridae</taxon>
        <taxon>Pentapetalae</taxon>
        <taxon>asterids</taxon>
        <taxon>lamiids</taxon>
        <taxon>Gentianales</taxon>
        <taxon>Apocynaceae</taxon>
        <taxon>Rauvolfioideae</taxon>
        <taxon>Vinceae</taxon>
        <taxon>Catharanthinae</taxon>
        <taxon>Catharanthus</taxon>
    </lineage>
</organism>
<evidence type="ECO:0000313" key="1">
    <source>
        <dbReference type="EMBL" id="KAI5667030.1"/>
    </source>
</evidence>
<keyword evidence="2" id="KW-1185">Reference proteome</keyword>
<dbReference type="EMBL" id="CM044704">
    <property type="protein sequence ID" value="KAI5667030.1"/>
    <property type="molecule type" value="Genomic_DNA"/>
</dbReference>
<reference evidence="2" key="1">
    <citation type="journal article" date="2023" name="Nat. Plants">
        <title>Single-cell RNA sequencing provides a high-resolution roadmap for understanding the multicellular compartmentation of specialized metabolism.</title>
        <authorList>
            <person name="Sun S."/>
            <person name="Shen X."/>
            <person name="Li Y."/>
            <person name="Li Y."/>
            <person name="Wang S."/>
            <person name="Li R."/>
            <person name="Zhang H."/>
            <person name="Shen G."/>
            <person name="Guo B."/>
            <person name="Wei J."/>
            <person name="Xu J."/>
            <person name="St-Pierre B."/>
            <person name="Chen S."/>
            <person name="Sun C."/>
        </authorList>
    </citation>
    <scope>NUCLEOTIDE SEQUENCE [LARGE SCALE GENOMIC DNA]</scope>
</reference>
<sequence length="121" mass="13810">MEFEGRGKNVGGKLIICCGDLTMSFSSNYFSFTLSLNESIVQNTKSCVNIENQSLGVTLLYSLTFKEFLDELNFKRELKVLQVLITIELLQGPVTRAMARRLEEDHRGKIIIFKKMIKDLV</sequence>
<proteinExistence type="predicted"/>
<accession>A0ACC0B304</accession>
<gene>
    <name evidence="1" type="ORF">M9H77_16883</name>
</gene>
<dbReference type="Proteomes" id="UP001060085">
    <property type="component" value="Linkage Group LG04"/>
</dbReference>
<comment type="caution">
    <text evidence="1">The sequence shown here is derived from an EMBL/GenBank/DDBJ whole genome shotgun (WGS) entry which is preliminary data.</text>
</comment>
<evidence type="ECO:0000313" key="2">
    <source>
        <dbReference type="Proteomes" id="UP001060085"/>
    </source>
</evidence>